<feature type="domain" description="Alcohol dehydrogenase-like C-terminal" evidence="3">
    <location>
        <begin position="193"/>
        <end position="280"/>
    </location>
</feature>
<protein>
    <submittedName>
        <fullName evidence="5">Related to C.carbonum toxD protein</fullName>
    </submittedName>
</protein>
<dbReference type="Gene3D" id="3.90.180.10">
    <property type="entry name" value="Medium-chain alcohol dehydrogenases, catalytic domain"/>
    <property type="match status" value="1"/>
</dbReference>
<dbReference type="Pfam" id="PF00107">
    <property type="entry name" value="ADH_zinc_N"/>
    <property type="match status" value="1"/>
</dbReference>
<dbReference type="Pfam" id="PF08240">
    <property type="entry name" value="ADH_N"/>
    <property type="match status" value="1"/>
</dbReference>
<keyword evidence="2" id="KW-0560">Oxidoreductase</keyword>
<gene>
    <name evidence="5" type="ORF">RSE6_00214</name>
</gene>
<dbReference type="AlphaFoldDB" id="A0A1E1LUN0"/>
<evidence type="ECO:0000313" key="5">
    <source>
        <dbReference type="EMBL" id="CZT40458.1"/>
    </source>
</evidence>
<dbReference type="CDD" id="cd08249">
    <property type="entry name" value="enoyl_reductase_like"/>
    <property type="match status" value="1"/>
</dbReference>
<evidence type="ECO:0000259" key="3">
    <source>
        <dbReference type="Pfam" id="PF00107"/>
    </source>
</evidence>
<feature type="domain" description="Alcohol dehydrogenase-like N-terminal" evidence="4">
    <location>
        <begin position="26"/>
        <end position="88"/>
    </location>
</feature>
<dbReference type="InterPro" id="IPR011032">
    <property type="entry name" value="GroES-like_sf"/>
</dbReference>
<organism evidence="5 6">
    <name type="scientific">Rhynchosporium secalis</name>
    <name type="common">Barley scald fungus</name>
    <dbReference type="NCBI Taxonomy" id="38038"/>
    <lineage>
        <taxon>Eukaryota</taxon>
        <taxon>Fungi</taxon>
        <taxon>Dikarya</taxon>
        <taxon>Ascomycota</taxon>
        <taxon>Pezizomycotina</taxon>
        <taxon>Leotiomycetes</taxon>
        <taxon>Helotiales</taxon>
        <taxon>Ploettnerulaceae</taxon>
        <taxon>Rhynchosporium</taxon>
    </lineage>
</organism>
<dbReference type="InterPro" id="IPR047122">
    <property type="entry name" value="Trans-enoyl_RdTase-like"/>
</dbReference>
<dbReference type="InterPro" id="IPR013154">
    <property type="entry name" value="ADH-like_N"/>
</dbReference>
<dbReference type="InterPro" id="IPR013149">
    <property type="entry name" value="ADH-like_C"/>
</dbReference>
<dbReference type="GO" id="GO:0016651">
    <property type="term" value="F:oxidoreductase activity, acting on NAD(P)H"/>
    <property type="evidence" value="ECO:0007669"/>
    <property type="project" value="InterPro"/>
</dbReference>
<accession>A0A1E1LUN0</accession>
<dbReference type="EMBL" id="FJVC01000002">
    <property type="protein sequence ID" value="CZT40458.1"/>
    <property type="molecule type" value="Genomic_DNA"/>
</dbReference>
<dbReference type="SUPFAM" id="SSF50129">
    <property type="entry name" value="GroES-like"/>
    <property type="match status" value="1"/>
</dbReference>
<keyword evidence="6" id="KW-1185">Reference proteome</keyword>
<evidence type="ECO:0000256" key="1">
    <source>
        <dbReference type="ARBA" id="ARBA00008072"/>
    </source>
</evidence>
<dbReference type="PANTHER" id="PTHR45348:SF2">
    <property type="entry name" value="ZINC-TYPE ALCOHOL DEHYDROGENASE-LIKE PROTEIN C2E1P3.01"/>
    <property type="match status" value="1"/>
</dbReference>
<sequence>MSTRFAIVQRSNALVAEDLPLPELTKSQVLVKIANSSLNPTDVQSFDGDAFGDGAVLGCDFAGVVEKIGSEVTRYKIGDKIAALIWGGETAHPCLELPILTILRRNRGTWCLLVYVLGLLYFCPDTDCYQYLLRGRRSSLIQGTIWLGFRISIYCSFSSKHGLACSFSKDSLNIPKTNSSETSLLVWGGSSTIGAYTIQIAKKHGFNVVTTCTPHNFDVVKKHGATYIFDYNDPKVVENIAKVVPDLAYGFDCIGNSTSSTLSGQAMGSKEGSVICTVRPGKANTENDPSNVKVTDVLVFTAFLKPHVYKKVYKWDTHPEDHALSKEMYEKIPEWIQDESLVPQKPRDMGKLCVDSLKEAMELNRQGKVSNEKLCFQVASF</sequence>
<evidence type="ECO:0000259" key="4">
    <source>
        <dbReference type="Pfam" id="PF08240"/>
    </source>
</evidence>
<proteinExistence type="inferred from homology"/>
<dbReference type="Proteomes" id="UP000177625">
    <property type="component" value="Unassembled WGS sequence"/>
</dbReference>
<dbReference type="Gene3D" id="3.40.50.720">
    <property type="entry name" value="NAD(P)-binding Rossmann-like Domain"/>
    <property type="match status" value="1"/>
</dbReference>
<comment type="similarity">
    <text evidence="1">Belongs to the zinc-containing alcohol dehydrogenase family.</text>
</comment>
<dbReference type="SUPFAM" id="SSF51735">
    <property type="entry name" value="NAD(P)-binding Rossmann-fold domains"/>
    <property type="match status" value="1"/>
</dbReference>
<dbReference type="PANTHER" id="PTHR45348">
    <property type="entry name" value="HYPOTHETICAL OXIDOREDUCTASE (EUROFUNG)"/>
    <property type="match status" value="1"/>
</dbReference>
<evidence type="ECO:0000256" key="2">
    <source>
        <dbReference type="ARBA" id="ARBA00023002"/>
    </source>
</evidence>
<name>A0A1E1LUN0_RHYSE</name>
<dbReference type="InterPro" id="IPR036291">
    <property type="entry name" value="NAD(P)-bd_dom_sf"/>
</dbReference>
<evidence type="ECO:0000313" key="6">
    <source>
        <dbReference type="Proteomes" id="UP000177625"/>
    </source>
</evidence>
<reference evidence="6" key="1">
    <citation type="submission" date="2016-03" db="EMBL/GenBank/DDBJ databases">
        <authorList>
            <person name="Guldener U."/>
        </authorList>
    </citation>
    <scope>NUCLEOTIDE SEQUENCE [LARGE SCALE GENOMIC DNA]</scope>
</reference>